<gene>
    <name evidence="8" type="ORF">C5Q98_03345</name>
</gene>
<keyword evidence="2" id="KW-0678">Repressor</keyword>
<feature type="binding site" evidence="7">
    <location>
        <position position="160"/>
    </location>
    <ligand>
        <name>Zn(2+)</name>
        <dbReference type="ChEBI" id="CHEBI:29105"/>
    </ligand>
</feature>
<evidence type="ECO:0000256" key="2">
    <source>
        <dbReference type="ARBA" id="ARBA00022491"/>
    </source>
</evidence>
<protein>
    <recommendedName>
        <fullName evidence="10">Transcriptional repressor</fullName>
    </recommendedName>
</protein>
<proteinExistence type="inferred from homology"/>
<comment type="similarity">
    <text evidence="1">Belongs to the Fur family.</text>
</comment>
<dbReference type="InterPro" id="IPR002481">
    <property type="entry name" value="FUR"/>
</dbReference>
<keyword evidence="7" id="KW-0479">Metal-binding</keyword>
<dbReference type="EMBL" id="CP027226">
    <property type="protein sequence ID" value="AVM42320.1"/>
    <property type="molecule type" value="Genomic_DNA"/>
</dbReference>
<evidence type="ECO:0000313" key="8">
    <source>
        <dbReference type="EMBL" id="AVM42320.1"/>
    </source>
</evidence>
<dbReference type="GO" id="GO:0000976">
    <property type="term" value="F:transcription cis-regulatory region binding"/>
    <property type="evidence" value="ECO:0007669"/>
    <property type="project" value="TreeGrafter"/>
</dbReference>
<dbReference type="GO" id="GO:0008270">
    <property type="term" value="F:zinc ion binding"/>
    <property type="evidence" value="ECO:0007669"/>
    <property type="project" value="TreeGrafter"/>
</dbReference>
<evidence type="ECO:0000313" key="9">
    <source>
        <dbReference type="Proteomes" id="UP000237947"/>
    </source>
</evidence>
<dbReference type="InterPro" id="IPR036388">
    <property type="entry name" value="WH-like_DNA-bd_sf"/>
</dbReference>
<dbReference type="CDD" id="cd07153">
    <property type="entry name" value="Fur_like"/>
    <property type="match status" value="1"/>
</dbReference>
<feature type="binding site" evidence="7">
    <location>
        <position position="117"/>
    </location>
    <ligand>
        <name>Zn(2+)</name>
        <dbReference type="ChEBI" id="CHEBI:29105"/>
    </ligand>
</feature>
<accession>A0A2S0KMR4</accession>
<keyword evidence="5" id="KW-0238">DNA-binding</keyword>
<sequence>MNYMDLTGNNILKSRHNRDKLSPEELRAVIIDILKEKNINVTGQRISVMEFLYLDDSHPTAEEVYYAMLKTDDKVARATVYNTINIFEEKGLIRVVGFNENVKRYDLYLDEHAHFVCNYCQTIYDVEIPEILRDSKVFDLPDNVEVESQSIIIRGKCSNCMNTES</sequence>
<dbReference type="PANTHER" id="PTHR33202">
    <property type="entry name" value="ZINC UPTAKE REGULATION PROTEIN"/>
    <property type="match status" value="1"/>
</dbReference>
<evidence type="ECO:0000256" key="1">
    <source>
        <dbReference type="ARBA" id="ARBA00007957"/>
    </source>
</evidence>
<keyword evidence="3 7" id="KW-0862">Zinc</keyword>
<evidence type="ECO:0008006" key="10">
    <source>
        <dbReference type="Google" id="ProtNLM"/>
    </source>
</evidence>
<dbReference type="Proteomes" id="UP000237947">
    <property type="component" value="Chromosome"/>
</dbReference>
<organism evidence="8 9">
    <name type="scientific">Fastidiosipila sanguinis</name>
    <dbReference type="NCBI Taxonomy" id="236753"/>
    <lineage>
        <taxon>Bacteria</taxon>
        <taxon>Bacillati</taxon>
        <taxon>Bacillota</taxon>
        <taxon>Clostridia</taxon>
        <taxon>Eubacteriales</taxon>
        <taxon>Oscillospiraceae</taxon>
        <taxon>Fastidiosipila</taxon>
    </lineage>
</organism>
<dbReference type="Pfam" id="PF01475">
    <property type="entry name" value="FUR"/>
    <property type="match status" value="1"/>
</dbReference>
<comment type="cofactor">
    <cofactor evidence="7">
        <name>Zn(2+)</name>
        <dbReference type="ChEBI" id="CHEBI:29105"/>
    </cofactor>
    <text evidence="7">Binds 1 zinc ion per subunit.</text>
</comment>
<dbReference type="GO" id="GO:1900376">
    <property type="term" value="P:regulation of secondary metabolite biosynthetic process"/>
    <property type="evidence" value="ECO:0007669"/>
    <property type="project" value="TreeGrafter"/>
</dbReference>
<evidence type="ECO:0000256" key="4">
    <source>
        <dbReference type="ARBA" id="ARBA00023015"/>
    </source>
</evidence>
<name>A0A2S0KMR4_9FIRM</name>
<dbReference type="InterPro" id="IPR043135">
    <property type="entry name" value="Fur_C"/>
</dbReference>
<dbReference type="GO" id="GO:0003700">
    <property type="term" value="F:DNA-binding transcription factor activity"/>
    <property type="evidence" value="ECO:0007669"/>
    <property type="project" value="InterPro"/>
</dbReference>
<dbReference type="KEGG" id="fsa:C5Q98_03345"/>
<keyword evidence="4" id="KW-0805">Transcription regulation</keyword>
<dbReference type="PANTHER" id="PTHR33202:SF7">
    <property type="entry name" value="FERRIC UPTAKE REGULATION PROTEIN"/>
    <property type="match status" value="1"/>
</dbReference>
<keyword evidence="9" id="KW-1185">Reference proteome</keyword>
<dbReference type="Gene3D" id="3.30.1490.190">
    <property type="match status" value="1"/>
</dbReference>
<keyword evidence="6" id="KW-0804">Transcription</keyword>
<evidence type="ECO:0000256" key="3">
    <source>
        <dbReference type="ARBA" id="ARBA00022833"/>
    </source>
</evidence>
<dbReference type="Gene3D" id="1.10.10.10">
    <property type="entry name" value="Winged helix-like DNA-binding domain superfamily/Winged helix DNA-binding domain"/>
    <property type="match status" value="1"/>
</dbReference>
<feature type="binding site" evidence="7">
    <location>
        <position position="157"/>
    </location>
    <ligand>
        <name>Zn(2+)</name>
        <dbReference type="ChEBI" id="CHEBI:29105"/>
    </ligand>
</feature>
<dbReference type="GO" id="GO:0045892">
    <property type="term" value="P:negative regulation of DNA-templated transcription"/>
    <property type="evidence" value="ECO:0007669"/>
    <property type="project" value="TreeGrafter"/>
</dbReference>
<evidence type="ECO:0000256" key="5">
    <source>
        <dbReference type="ARBA" id="ARBA00023125"/>
    </source>
</evidence>
<dbReference type="SUPFAM" id="SSF46785">
    <property type="entry name" value="Winged helix' DNA-binding domain"/>
    <property type="match status" value="1"/>
</dbReference>
<evidence type="ECO:0000256" key="7">
    <source>
        <dbReference type="PIRSR" id="PIRSR602481-1"/>
    </source>
</evidence>
<dbReference type="InterPro" id="IPR036390">
    <property type="entry name" value="WH_DNA-bd_sf"/>
</dbReference>
<dbReference type="AlphaFoldDB" id="A0A2S0KMR4"/>
<feature type="binding site" evidence="7">
    <location>
        <position position="120"/>
    </location>
    <ligand>
        <name>Zn(2+)</name>
        <dbReference type="ChEBI" id="CHEBI:29105"/>
    </ligand>
</feature>
<reference evidence="9" key="1">
    <citation type="submission" date="2018-02" db="EMBL/GenBank/DDBJ databases">
        <authorList>
            <person name="Holder M.E."/>
            <person name="Ajami N.J."/>
            <person name="Petrosino J.F."/>
        </authorList>
    </citation>
    <scope>NUCLEOTIDE SEQUENCE [LARGE SCALE GENOMIC DNA]</scope>
    <source>
        <strain evidence="9">CCUG 47711</strain>
    </source>
</reference>
<evidence type="ECO:0000256" key="6">
    <source>
        <dbReference type="ARBA" id="ARBA00023163"/>
    </source>
</evidence>